<protein>
    <recommendedName>
        <fullName evidence="4">Zn(2)-C6 fungal-type domain-containing protein</fullName>
    </recommendedName>
</protein>
<dbReference type="OrthoDB" id="5295362at2759"/>
<dbReference type="Gene3D" id="4.10.240.10">
    <property type="entry name" value="Zn(2)-C6 fungal-type DNA-binding domain"/>
    <property type="match status" value="1"/>
</dbReference>
<feature type="transmembrane region" description="Helical" evidence="3">
    <location>
        <begin position="338"/>
        <end position="360"/>
    </location>
</feature>
<evidence type="ECO:0000256" key="2">
    <source>
        <dbReference type="SAM" id="MobiDB-lite"/>
    </source>
</evidence>
<organism evidence="5">
    <name type="scientific">Fusarium oxysporum f. sp. vasinfectum 25433</name>
    <dbReference type="NCBI Taxonomy" id="1089449"/>
    <lineage>
        <taxon>Eukaryota</taxon>
        <taxon>Fungi</taxon>
        <taxon>Dikarya</taxon>
        <taxon>Ascomycota</taxon>
        <taxon>Pezizomycotina</taxon>
        <taxon>Sordariomycetes</taxon>
        <taxon>Hypocreomycetidae</taxon>
        <taxon>Hypocreales</taxon>
        <taxon>Nectriaceae</taxon>
        <taxon>Fusarium</taxon>
        <taxon>Fusarium oxysporum species complex</taxon>
    </lineage>
</organism>
<dbReference type="GO" id="GO:0008270">
    <property type="term" value="F:zinc ion binding"/>
    <property type="evidence" value="ECO:0007669"/>
    <property type="project" value="InterPro"/>
</dbReference>
<reference evidence="5" key="1">
    <citation type="submission" date="2011-11" db="EMBL/GenBank/DDBJ databases">
        <title>The Genome Sequence of Fusarium oxysporum Cotton.</title>
        <authorList>
            <consortium name="The Broad Institute Genome Sequencing Platform"/>
            <person name="Ma L.-J."/>
            <person name="Gale L.R."/>
            <person name="Schwartz D.C."/>
            <person name="Zhou S."/>
            <person name="Corby-Kistler H."/>
            <person name="Young S.K."/>
            <person name="Zeng Q."/>
            <person name="Gargeya S."/>
            <person name="Fitzgerald M."/>
            <person name="Haas B."/>
            <person name="Abouelleil A."/>
            <person name="Alvarado L."/>
            <person name="Arachchi H.M."/>
            <person name="Berlin A."/>
            <person name="Brown A."/>
            <person name="Chapman S.B."/>
            <person name="Chen Z."/>
            <person name="Dunbar C."/>
            <person name="Freedman E."/>
            <person name="Gearin G."/>
            <person name="Goldberg J."/>
            <person name="Griggs A."/>
            <person name="Gujja S."/>
            <person name="Heiman D."/>
            <person name="Howarth C."/>
            <person name="Larson L."/>
            <person name="Lui A."/>
            <person name="MacDonald P.J.P."/>
            <person name="Montmayeur A."/>
            <person name="Murphy C."/>
            <person name="Neiman D."/>
            <person name="Pearson M."/>
            <person name="Priest M."/>
            <person name="Roberts A."/>
            <person name="Saif S."/>
            <person name="Shea T."/>
            <person name="Shenoy N."/>
            <person name="Sisk P."/>
            <person name="Stolte C."/>
            <person name="Sykes S."/>
            <person name="Wortman J."/>
            <person name="Nusbaum C."/>
            <person name="Birren B."/>
        </authorList>
    </citation>
    <scope>NUCLEOTIDE SEQUENCE [LARGE SCALE GENOMIC DNA]</scope>
    <source>
        <strain evidence="5">25433</strain>
    </source>
</reference>
<dbReference type="Proteomes" id="UP000030701">
    <property type="component" value="Unassembled WGS sequence"/>
</dbReference>
<dbReference type="HOGENOM" id="CLU_024934_0_1_1"/>
<dbReference type="EMBL" id="JH657955">
    <property type="protein sequence ID" value="EXM20207.1"/>
    <property type="molecule type" value="Genomic_DNA"/>
</dbReference>
<dbReference type="InterPro" id="IPR053157">
    <property type="entry name" value="Sterol_Uptake_Regulator"/>
</dbReference>
<dbReference type="AlphaFoldDB" id="X0LGB7"/>
<dbReference type="PROSITE" id="PS50048">
    <property type="entry name" value="ZN2_CY6_FUNGAL_2"/>
    <property type="match status" value="1"/>
</dbReference>
<dbReference type="InterPro" id="IPR001138">
    <property type="entry name" value="Zn2Cys6_DnaBD"/>
</dbReference>
<keyword evidence="3" id="KW-0472">Membrane</keyword>
<evidence type="ECO:0000256" key="1">
    <source>
        <dbReference type="ARBA" id="ARBA00023242"/>
    </source>
</evidence>
<proteinExistence type="predicted"/>
<dbReference type="PRINTS" id="PR00755">
    <property type="entry name" value="AFLATOXINBRP"/>
</dbReference>
<evidence type="ECO:0000256" key="3">
    <source>
        <dbReference type="SAM" id="Phobius"/>
    </source>
</evidence>
<feature type="compositionally biased region" description="Basic and acidic residues" evidence="2">
    <location>
        <begin position="55"/>
        <end position="65"/>
    </location>
</feature>
<name>X0LGB7_FUSOX</name>
<dbReference type="GO" id="GO:0001228">
    <property type="term" value="F:DNA-binding transcription activator activity, RNA polymerase II-specific"/>
    <property type="evidence" value="ECO:0007669"/>
    <property type="project" value="TreeGrafter"/>
</dbReference>
<accession>X0LGB7</accession>
<reference evidence="5" key="2">
    <citation type="submission" date="2012-05" db="EMBL/GenBank/DDBJ databases">
        <title>The Genome Annotation of Fusarium oxysporum Cotton.</title>
        <authorList>
            <consortium name="The Broad Institute Genomics Platform"/>
            <person name="Ma L.-J."/>
            <person name="Corby-Kistler H."/>
            <person name="Broz K."/>
            <person name="Gale L.R."/>
            <person name="Jonkers W."/>
            <person name="O'Donnell K."/>
            <person name="Ploetz R."/>
            <person name="Steinberg C."/>
            <person name="Schwartz D.C."/>
            <person name="VanEtten H."/>
            <person name="Zhou S."/>
            <person name="Young S.K."/>
            <person name="Zeng Q."/>
            <person name="Gargeya S."/>
            <person name="Fitzgerald M."/>
            <person name="Abouelleil A."/>
            <person name="Alvarado L."/>
            <person name="Chapman S.B."/>
            <person name="Gainer-Dewar J."/>
            <person name="Goldberg J."/>
            <person name="Griggs A."/>
            <person name="Gujja S."/>
            <person name="Hansen M."/>
            <person name="Howarth C."/>
            <person name="Imamovic A."/>
            <person name="Ireland A."/>
            <person name="Larimer J."/>
            <person name="McCowan C."/>
            <person name="Murphy C."/>
            <person name="Pearson M."/>
            <person name="Poon T.W."/>
            <person name="Priest M."/>
            <person name="Roberts A."/>
            <person name="Saif S."/>
            <person name="Shea T."/>
            <person name="Sykes S."/>
            <person name="Wortman J."/>
            <person name="Nusbaum C."/>
            <person name="Birren B."/>
        </authorList>
    </citation>
    <scope>NUCLEOTIDE SEQUENCE</scope>
    <source>
        <strain evidence="5">25433</strain>
    </source>
</reference>
<keyword evidence="3" id="KW-1133">Transmembrane helix</keyword>
<feature type="domain" description="Zn(2)-C6 fungal-type" evidence="4">
    <location>
        <begin position="13"/>
        <end position="43"/>
    </location>
</feature>
<sequence>MKPRRSHTKSRSGCRECKRRKVKCDERLPSCFNCARRGMTCSLTSSRQSSQNTDPVRRTGINDREANPCPDALSVAGIWTALMPSPSLDFQTQGLELMHHYSTIAANTLALRLDMQHVWRMVLPEMSYNTPFLSHGLLSVAALHKAHLLPARRDRYLDLAAYHQTRGMEGFRSIFNSINEKNWQPAFCFSSTIVIYAFSPAGQTEDAMVDILQIFVLIRGIRSSLLDGDRELTGTPLSAWSHGIWIIGENDEASYDFDPPLDQSTLPLDAFQALRRLFTFYRSNLSDSDRADYEFATLQLRKAAILIAHAGPQAEIGMVMFFPYVISANVMSDIQANNPYALVLLSYFAVLLGLVERQFWYVKGWSRRLMEAIEIHLDNGPEFLKVATWPRTIIARSYKI</sequence>
<dbReference type="CDD" id="cd00067">
    <property type="entry name" value="GAL4"/>
    <property type="match status" value="1"/>
</dbReference>
<evidence type="ECO:0000313" key="5">
    <source>
        <dbReference type="EMBL" id="EXM20207.1"/>
    </source>
</evidence>
<dbReference type="PANTHER" id="PTHR47784:SF5">
    <property type="entry name" value="STEROL UPTAKE CONTROL PROTEIN 2"/>
    <property type="match status" value="1"/>
</dbReference>
<keyword evidence="3" id="KW-0812">Transmembrane</keyword>
<dbReference type="SMART" id="SM00066">
    <property type="entry name" value="GAL4"/>
    <property type="match status" value="1"/>
</dbReference>
<dbReference type="PROSITE" id="PS00463">
    <property type="entry name" value="ZN2_CY6_FUNGAL_1"/>
    <property type="match status" value="1"/>
</dbReference>
<gene>
    <name evidence="5" type="ORF">FOTG_11796</name>
</gene>
<feature type="region of interest" description="Disordered" evidence="2">
    <location>
        <begin position="44"/>
        <end position="65"/>
    </location>
</feature>
<feature type="transmembrane region" description="Helical" evidence="3">
    <location>
        <begin position="303"/>
        <end position="326"/>
    </location>
</feature>
<keyword evidence="1" id="KW-0539">Nucleus</keyword>
<dbReference type="SUPFAM" id="SSF57701">
    <property type="entry name" value="Zn2/Cys6 DNA-binding domain"/>
    <property type="match status" value="1"/>
</dbReference>
<evidence type="ECO:0000259" key="4">
    <source>
        <dbReference type="PROSITE" id="PS50048"/>
    </source>
</evidence>
<dbReference type="Pfam" id="PF00172">
    <property type="entry name" value="Zn_clus"/>
    <property type="match status" value="1"/>
</dbReference>
<feature type="compositionally biased region" description="Polar residues" evidence="2">
    <location>
        <begin position="44"/>
        <end position="54"/>
    </location>
</feature>
<dbReference type="PANTHER" id="PTHR47784">
    <property type="entry name" value="STEROL UPTAKE CONTROL PROTEIN 2"/>
    <property type="match status" value="1"/>
</dbReference>
<dbReference type="InterPro" id="IPR036864">
    <property type="entry name" value="Zn2-C6_fun-type_DNA-bd_sf"/>
</dbReference>